<dbReference type="PANTHER" id="PTHR14453:SF67">
    <property type="entry name" value="POLY [ADP-RIBOSE] POLYMERASE"/>
    <property type="match status" value="1"/>
</dbReference>
<evidence type="ECO:0000313" key="8">
    <source>
        <dbReference type="Proteomes" id="UP001364617"/>
    </source>
</evidence>
<dbReference type="AlphaFoldDB" id="A0AAN9DCQ0"/>
<dbReference type="InterPro" id="IPR052056">
    <property type="entry name" value="Mono-ARTD/PARP"/>
</dbReference>
<dbReference type="Gene3D" id="3.30.70.330">
    <property type="match status" value="2"/>
</dbReference>
<accession>A0AAN9DCQ0</accession>
<dbReference type="SMART" id="SM00506">
    <property type="entry name" value="A1pp"/>
    <property type="match status" value="1"/>
</dbReference>
<gene>
    <name evidence="7" type="ORF">R3I93_005519</name>
</gene>
<feature type="domain" description="Macro" evidence="6">
    <location>
        <begin position="838"/>
        <end position="1023"/>
    </location>
</feature>
<evidence type="ECO:0000259" key="6">
    <source>
        <dbReference type="PROSITE" id="PS51154"/>
    </source>
</evidence>
<dbReference type="GO" id="GO:0016757">
    <property type="term" value="F:glycosyltransferase activity"/>
    <property type="evidence" value="ECO:0007669"/>
    <property type="project" value="UniProtKB-KW"/>
</dbReference>
<dbReference type="InterPro" id="IPR043472">
    <property type="entry name" value="Macro_dom-like"/>
</dbReference>
<name>A0AAN9DCQ0_9TELE</name>
<evidence type="ECO:0000256" key="4">
    <source>
        <dbReference type="ARBA" id="ARBA00023027"/>
    </source>
</evidence>
<keyword evidence="3" id="KW-0808">Transferase</keyword>
<dbReference type="GO" id="GO:0010629">
    <property type="term" value="P:negative regulation of gene expression"/>
    <property type="evidence" value="ECO:0007669"/>
    <property type="project" value="TreeGrafter"/>
</dbReference>
<keyword evidence="5" id="KW-0539">Nucleus</keyword>
<dbReference type="Pfam" id="PF23222">
    <property type="entry name" value="RRM_PARP14_1"/>
    <property type="match status" value="1"/>
</dbReference>
<keyword evidence="2" id="KW-0328">Glycosyltransferase</keyword>
<dbReference type="GO" id="GO:0005634">
    <property type="term" value="C:nucleus"/>
    <property type="evidence" value="ECO:0007669"/>
    <property type="project" value="UniProtKB-SubCell"/>
</dbReference>
<protein>
    <recommendedName>
        <fullName evidence="6">Macro domain-containing protein</fullName>
    </recommendedName>
</protein>
<reference evidence="7 8" key="1">
    <citation type="submission" date="2024-02" db="EMBL/GenBank/DDBJ databases">
        <title>Chromosome-level genome assembly of the Eurasian Minnow (Phoxinus phoxinus).</title>
        <authorList>
            <person name="Oriowo T.O."/>
            <person name="Martin S."/>
            <person name="Stange M."/>
            <person name="Chrysostomakis Y."/>
            <person name="Brown T."/>
            <person name="Winkler S."/>
            <person name="Kukowka S."/>
            <person name="Myers E.W."/>
            <person name="Bohne A."/>
        </authorList>
    </citation>
    <scope>NUCLEOTIDE SEQUENCE [LARGE SCALE GENOMIC DNA]</scope>
    <source>
        <strain evidence="7">ZFMK-TIS-60720</strain>
        <tissue evidence="7">Whole Organism</tissue>
    </source>
</reference>
<proteinExistence type="predicted"/>
<dbReference type="GO" id="GO:0003714">
    <property type="term" value="F:transcription corepressor activity"/>
    <property type="evidence" value="ECO:0007669"/>
    <property type="project" value="TreeGrafter"/>
</dbReference>
<evidence type="ECO:0000313" key="7">
    <source>
        <dbReference type="EMBL" id="KAK7169564.1"/>
    </source>
</evidence>
<dbReference type="Pfam" id="PF01661">
    <property type="entry name" value="Macro"/>
    <property type="match status" value="1"/>
</dbReference>
<dbReference type="PANTHER" id="PTHR14453">
    <property type="entry name" value="PARP/ZINC FINGER CCCH TYPE DOMAIN CONTAINING PROTEIN"/>
    <property type="match status" value="1"/>
</dbReference>
<dbReference type="Pfam" id="PF23085">
    <property type="entry name" value="RRM_PARP14_3"/>
    <property type="match status" value="1"/>
</dbReference>
<dbReference type="EMBL" id="JAYKXH010000005">
    <property type="protein sequence ID" value="KAK7169564.1"/>
    <property type="molecule type" value="Genomic_DNA"/>
</dbReference>
<dbReference type="InterPro" id="IPR057051">
    <property type="entry name" value="PARP14_RPM_1"/>
</dbReference>
<evidence type="ECO:0000256" key="1">
    <source>
        <dbReference type="ARBA" id="ARBA00004123"/>
    </source>
</evidence>
<dbReference type="PROSITE" id="PS51154">
    <property type="entry name" value="MACRO"/>
    <property type="match status" value="1"/>
</dbReference>
<organism evidence="7 8">
    <name type="scientific">Phoxinus phoxinus</name>
    <name type="common">Eurasian minnow</name>
    <dbReference type="NCBI Taxonomy" id="58324"/>
    <lineage>
        <taxon>Eukaryota</taxon>
        <taxon>Metazoa</taxon>
        <taxon>Chordata</taxon>
        <taxon>Craniata</taxon>
        <taxon>Vertebrata</taxon>
        <taxon>Euteleostomi</taxon>
        <taxon>Actinopterygii</taxon>
        <taxon>Neopterygii</taxon>
        <taxon>Teleostei</taxon>
        <taxon>Ostariophysi</taxon>
        <taxon>Cypriniformes</taxon>
        <taxon>Leuciscidae</taxon>
        <taxon>Phoxininae</taxon>
        <taxon>Phoxinus</taxon>
    </lineage>
</organism>
<dbReference type="InterPro" id="IPR012677">
    <property type="entry name" value="Nucleotide-bd_a/b_plait_sf"/>
</dbReference>
<comment type="subcellular location">
    <subcellularLocation>
        <location evidence="1">Nucleus</location>
    </subcellularLocation>
</comment>
<evidence type="ECO:0000256" key="5">
    <source>
        <dbReference type="ARBA" id="ARBA00023242"/>
    </source>
</evidence>
<dbReference type="Proteomes" id="UP001364617">
    <property type="component" value="Unassembled WGS sequence"/>
</dbReference>
<dbReference type="Gene3D" id="3.40.220.10">
    <property type="entry name" value="Leucine Aminopeptidase, subunit E, domain 1"/>
    <property type="match status" value="1"/>
</dbReference>
<dbReference type="SUPFAM" id="SSF52949">
    <property type="entry name" value="Macro domain-like"/>
    <property type="match status" value="1"/>
</dbReference>
<sequence>MEERSLILEGLPDDFDRVKSKVELYFKNKRRSGGEIEQIREHQDDKRKALLIYMSEEDLKKVLDKRIHKVDFKSKGAVEVTVKLPEDTKSKKIKPLVLPKPKLEKNALLKSLPAPANQVSAARQPATEIKDNEEDSEIPDLLITTPSLTLFDKETLQMYFEQFTEQFELAKHGNNSWILKLYSQSDFKEIFGKEEHDIGVSLQVYNERSLGGKSDPRRFILTGFDGDTDCKKISVFIGSCSKTTEHTWETLDDDDMIVVTFKQDIDVKSFIRKCTSKQLQGRDIGVTRMERTDSILVQGDLEKISEEILTLYFTNKKKSRGGDIENFTWIDRRMSAVITFGNCDDAHATVEQKHSVCGTEVHASLFYSSLRKALTGEKPSLTDTTTKVNISVSEDLLLFFETNERCRKELESDAKRLHAKVSMDSTALASEIILEMDVNKESLKARQIAPTWESKIKRGVESFLSGYDTEELTVDEDVWRKVEKDCDVLVTVDTAFSFKERNSKVVISGVNEQVRILSDKIRTLLTNAAVEVEVERNTIEATIQLDCRETFDLIKERVQSKLGQVSLSHDEKHHVISLKGLKEKVNSVEMLIKNAQKNIITHQLKLSSHLIDFLKSLDLHKFEKDNHIPARFLNRKDFFGILVEKENLKGAQDKIGEILKEEVIQISPNQTGLTRFLGNLQDEIEKANDIRIAQSNMQVIICGLSNAVADVTGKVRRYLKNKEPTTENVPLKSVREVEFVESCLNLSDLPELKRLGASILACKASNSPCLKVTAPNDNIKDAVDVVQRKLSSIAVEKHKYCKAGEAKVLEKHKDNVKTKAREKQCTLYLSQEHIVALPKSFTHRIGDFMTLSISEGDLHHFTADALICTMNGNLDFNKPMAQRFLKFGGDKILEVCETPKKEKQSLLPGDVLVSDAGKLNAEMLIYAVLPQKGQALDLIYLQSSVRNCLLKAEGKGCVSIAMPAIGCETFGFSVKESCVAIRAAVLQFCSEHQNSQTNIRNISVVDSDEKIVEECNALIQELV</sequence>
<dbReference type="GO" id="GO:0005737">
    <property type="term" value="C:cytoplasm"/>
    <property type="evidence" value="ECO:0007669"/>
    <property type="project" value="TreeGrafter"/>
</dbReference>
<evidence type="ECO:0000256" key="3">
    <source>
        <dbReference type="ARBA" id="ARBA00022679"/>
    </source>
</evidence>
<comment type="caution">
    <text evidence="7">The sequence shown here is derived from an EMBL/GenBank/DDBJ whole genome shotgun (WGS) entry which is preliminary data.</text>
</comment>
<dbReference type="InterPro" id="IPR002589">
    <property type="entry name" value="Macro_dom"/>
</dbReference>
<keyword evidence="4" id="KW-0520">NAD</keyword>
<evidence type="ECO:0000256" key="2">
    <source>
        <dbReference type="ARBA" id="ARBA00022676"/>
    </source>
</evidence>
<keyword evidence="8" id="KW-1185">Reference proteome</keyword>